<dbReference type="EMBL" id="JAPFQI010000004">
    <property type="protein sequence ID" value="MCW8085614.1"/>
    <property type="molecule type" value="Genomic_DNA"/>
</dbReference>
<keyword evidence="4" id="KW-1185">Reference proteome</keyword>
<dbReference type="InterPro" id="IPR005064">
    <property type="entry name" value="BUG"/>
</dbReference>
<evidence type="ECO:0000313" key="3">
    <source>
        <dbReference type="EMBL" id="MCW8085614.1"/>
    </source>
</evidence>
<comment type="caution">
    <text evidence="3">The sequence shown here is derived from an EMBL/GenBank/DDBJ whole genome shotgun (WGS) entry which is preliminary data.</text>
</comment>
<reference evidence="3 4" key="1">
    <citation type="submission" date="2022-10" db="EMBL/GenBank/DDBJ databases">
        <title>Roseococcus glaciei nov., sp. nov., isolated from glacier.</title>
        <authorList>
            <person name="Liu Q."/>
            <person name="Xin Y.-H."/>
        </authorList>
    </citation>
    <scope>NUCLEOTIDE SEQUENCE [LARGE SCALE GENOMIC DNA]</scope>
    <source>
        <strain evidence="3 4">MDT2-1-1</strain>
    </source>
</reference>
<keyword evidence="2" id="KW-0732">Signal</keyword>
<dbReference type="Gene3D" id="3.40.190.10">
    <property type="entry name" value="Periplasmic binding protein-like II"/>
    <property type="match status" value="1"/>
</dbReference>
<dbReference type="PIRSF" id="PIRSF017082">
    <property type="entry name" value="YflP"/>
    <property type="match status" value="1"/>
</dbReference>
<comment type="similarity">
    <text evidence="1">Belongs to the UPF0065 (bug) family.</text>
</comment>
<sequence length="320" mass="33398">MRRRELSTLGLSLAASGPALAQWAPSRPVRIVVGFAPGGPADVIARVIADRLAERLGQGVVVENRVGAGGNIASDHVARAAPDGHTLMLAASALVQNAAMFARLPYDPVRDFSAISQLTSYPLIVVVAPSVPARDLAGLAELARRQPGGVTYGSAGVGTPLHLTGALFGLLAEVEMTHVPFGGAAPAHAALLGGQVQAIFHNPIQASPSLRAGLIRPLAVTGEARMAAFPEVPTVAEAGFPSLVASVWHGLVGPANMPAPVLARLGEVAAEVMALEEVRTNLIRQGYEVHGTAPTEFARYMRAENERWSDVIRRARISAE</sequence>
<dbReference type="RefSeq" id="WP_301589525.1">
    <property type="nucleotide sequence ID" value="NZ_JAPFQI010000004.1"/>
</dbReference>
<evidence type="ECO:0000313" key="4">
    <source>
        <dbReference type="Proteomes" id="UP001526430"/>
    </source>
</evidence>
<accession>A0ABT3NVM2</accession>
<dbReference type="PANTHER" id="PTHR42928:SF5">
    <property type="entry name" value="BLR1237 PROTEIN"/>
    <property type="match status" value="1"/>
</dbReference>
<dbReference type="SUPFAM" id="SSF53850">
    <property type="entry name" value="Periplasmic binding protein-like II"/>
    <property type="match status" value="1"/>
</dbReference>
<proteinExistence type="inferred from homology"/>
<protein>
    <submittedName>
        <fullName evidence="3">Tripartite tricarboxylate transporter substrate binding protein</fullName>
    </submittedName>
</protein>
<dbReference type="Pfam" id="PF03401">
    <property type="entry name" value="TctC"/>
    <property type="match status" value="1"/>
</dbReference>
<dbReference type="CDD" id="cd13578">
    <property type="entry name" value="PBP2_Bug27"/>
    <property type="match status" value="1"/>
</dbReference>
<gene>
    <name evidence="3" type="ORF">OF850_08260</name>
</gene>
<dbReference type="InterPro" id="IPR042100">
    <property type="entry name" value="Bug_dom1"/>
</dbReference>
<name>A0ABT3NVM2_9PROT</name>
<evidence type="ECO:0000256" key="1">
    <source>
        <dbReference type="ARBA" id="ARBA00006987"/>
    </source>
</evidence>
<dbReference type="PANTHER" id="PTHR42928">
    <property type="entry name" value="TRICARBOXYLATE-BINDING PROTEIN"/>
    <property type="match status" value="1"/>
</dbReference>
<feature type="signal peptide" evidence="2">
    <location>
        <begin position="1"/>
        <end position="21"/>
    </location>
</feature>
<evidence type="ECO:0000256" key="2">
    <source>
        <dbReference type="SAM" id="SignalP"/>
    </source>
</evidence>
<organism evidence="3 4">
    <name type="scientific">Sabulicella glaciei</name>
    <dbReference type="NCBI Taxonomy" id="2984948"/>
    <lineage>
        <taxon>Bacteria</taxon>
        <taxon>Pseudomonadati</taxon>
        <taxon>Pseudomonadota</taxon>
        <taxon>Alphaproteobacteria</taxon>
        <taxon>Acetobacterales</taxon>
        <taxon>Acetobacteraceae</taxon>
        <taxon>Sabulicella</taxon>
    </lineage>
</organism>
<feature type="chain" id="PRO_5045411230" evidence="2">
    <location>
        <begin position="22"/>
        <end position="320"/>
    </location>
</feature>
<dbReference type="Gene3D" id="3.40.190.150">
    <property type="entry name" value="Bordetella uptake gene, domain 1"/>
    <property type="match status" value="1"/>
</dbReference>
<dbReference type="Proteomes" id="UP001526430">
    <property type="component" value="Unassembled WGS sequence"/>
</dbReference>